<reference evidence="2" key="2">
    <citation type="submission" date="2022-06" db="UniProtKB">
        <authorList>
            <consortium name="EnsemblMetazoa"/>
        </authorList>
    </citation>
    <scope>IDENTIFICATION</scope>
    <source>
        <strain evidence="2">DF5081</strain>
    </source>
</reference>
<dbReference type="PANTHER" id="PTHR36945">
    <property type="entry name" value="HIGH INCIDENCE OF MALES (INCREASED X CHROMOSOME LOSS)-RELATED-RELATED"/>
    <property type="match status" value="1"/>
</dbReference>
<keyword evidence="3" id="KW-1185">Reference proteome</keyword>
<sequence length="489" mass="56251">MTNSAHLPTYIQINIYGKNLKELENNGIDVIQFLRGNGCNKVWIDDIPIYGVCPESGYDEQESEHNYSPDHNESLEASFSTSFVDFKYPPCSTPIYSKRWPSFKPFPTGASNVYGVEADEQENTLEIEQCAQEVIENIIQNVESQIGVAREAEFVSPTFRFDNESMNMKNIMSPTSVKQKVSVARRITNAHQKSIKKSNSRVVCETKLPLPRMKSTEIIPTTGMHSSTIALSEQNSERIYYELKPISLISHEDPNRFPFPRFSITESFFTASDQTDPITTVCDDENLDTSSQMEIYETNHDIDQTIQFDDFSKTGTVCPSEDEPERQPETNRKYNVKSTLSNHKKKVSFAAPRTRKNQEMEKIHDIKCYFQGCKTTYKWKKRYGKVRLIDHAFTHMGNQELRCSHCPFTTAGIRSIRYHHKAHHKKIPMTGFGMRSFVNSSNQNAYFAHIWNTCYENNRVAGLKPFERQDKGLDHHKKPKEGNTDLPFL</sequence>
<dbReference type="PANTHER" id="PTHR36945:SF2">
    <property type="entry name" value="C2H2-TYPE DOMAIN-CONTAINING PROTEIN"/>
    <property type="match status" value="1"/>
</dbReference>
<dbReference type="GO" id="GO:0045132">
    <property type="term" value="P:meiotic chromosome segregation"/>
    <property type="evidence" value="ECO:0007669"/>
    <property type="project" value="TreeGrafter"/>
</dbReference>
<dbReference type="EnsemblMetazoa" id="CJA28795.1">
    <property type="protein sequence ID" value="CJA28795.1"/>
    <property type="gene ID" value="WBGene00184369"/>
</dbReference>
<reference evidence="3" key="1">
    <citation type="submission" date="2010-08" db="EMBL/GenBank/DDBJ databases">
        <authorList>
            <consortium name="Caenorhabditis japonica Sequencing Consortium"/>
            <person name="Wilson R.K."/>
        </authorList>
    </citation>
    <scope>NUCLEOTIDE SEQUENCE [LARGE SCALE GENOMIC DNA]</scope>
    <source>
        <strain evidence="3">DF5081</strain>
    </source>
</reference>
<evidence type="ECO:0008006" key="4">
    <source>
        <dbReference type="Google" id="ProtNLM"/>
    </source>
</evidence>
<dbReference type="Proteomes" id="UP000005237">
    <property type="component" value="Unassembled WGS sequence"/>
</dbReference>
<accession>A0A8R1E973</accession>
<protein>
    <recommendedName>
        <fullName evidence="4">C2H2-type domain-containing protein</fullName>
    </recommendedName>
</protein>
<dbReference type="InterPro" id="IPR053360">
    <property type="entry name" value="Zinc_finger_domain"/>
</dbReference>
<dbReference type="GO" id="GO:0000794">
    <property type="term" value="C:condensed nuclear chromosome"/>
    <property type="evidence" value="ECO:0007669"/>
    <property type="project" value="TreeGrafter"/>
</dbReference>
<name>A0A8R1E973_CAEJA</name>
<evidence type="ECO:0000256" key="1">
    <source>
        <dbReference type="SAM" id="MobiDB-lite"/>
    </source>
</evidence>
<feature type="region of interest" description="Disordered" evidence="1">
    <location>
        <begin position="470"/>
        <end position="489"/>
    </location>
</feature>
<proteinExistence type="predicted"/>
<evidence type="ECO:0000313" key="2">
    <source>
        <dbReference type="EnsemblMetazoa" id="CJA28795.1"/>
    </source>
</evidence>
<organism evidence="2 3">
    <name type="scientific">Caenorhabditis japonica</name>
    <dbReference type="NCBI Taxonomy" id="281687"/>
    <lineage>
        <taxon>Eukaryota</taxon>
        <taxon>Metazoa</taxon>
        <taxon>Ecdysozoa</taxon>
        <taxon>Nematoda</taxon>
        <taxon>Chromadorea</taxon>
        <taxon>Rhabditida</taxon>
        <taxon>Rhabditina</taxon>
        <taxon>Rhabditomorpha</taxon>
        <taxon>Rhabditoidea</taxon>
        <taxon>Rhabditidae</taxon>
        <taxon>Peloderinae</taxon>
        <taxon>Caenorhabditis</taxon>
    </lineage>
</organism>
<evidence type="ECO:0000313" key="3">
    <source>
        <dbReference type="Proteomes" id="UP000005237"/>
    </source>
</evidence>
<dbReference type="AlphaFoldDB" id="A0A8R1E973"/>